<keyword evidence="1" id="KW-0808">Transferase</keyword>
<comment type="caution">
    <text evidence="2">The sequence shown here is derived from an EMBL/GenBank/DDBJ whole genome shotgun (WGS) entry which is preliminary data.</text>
</comment>
<evidence type="ECO:0000256" key="1">
    <source>
        <dbReference type="ARBA" id="ARBA00022679"/>
    </source>
</evidence>
<dbReference type="PANTHER" id="PTHR12788:SF10">
    <property type="entry name" value="PROTEIN-TYROSINE SULFOTRANSFERASE"/>
    <property type="match status" value="1"/>
</dbReference>
<dbReference type="PANTHER" id="PTHR12788">
    <property type="entry name" value="PROTEIN-TYROSINE SULFOTRANSFERASE 2"/>
    <property type="match status" value="1"/>
</dbReference>
<sequence>MDNIDFNQPVAIGGVGGSGTRLVAEIVKQLGYFIGDDLNQANDNLLFTLLFKDARLWGCDQNDFNARCKIFEQVSLKVKPLEDEQITQVAHWISHRSHPSKAWLSERLNQAVISSKASKIKLNWAWKEPNTHIFLPYILNYYPNVKYIHVMRNGLDMAYSKNQNQLNLWGIKLLQYVPSMTPADSLNYWIEVHKRIKAFEKYHPKRILLVNYDKLNNGTLDELNKIINFLKIEVDKKKTDKLKLLFKAQSSSQRYKEYKNDFVTNQQIDFLTKLGFEINL</sequence>
<proteinExistence type="predicted"/>
<evidence type="ECO:0000313" key="2">
    <source>
        <dbReference type="EMBL" id="GGP84945.1"/>
    </source>
</evidence>
<dbReference type="InterPro" id="IPR026634">
    <property type="entry name" value="TPST-like"/>
</dbReference>
<accession>A0ABQ2QM81</accession>
<reference evidence="3" key="1">
    <citation type="journal article" date="2019" name="Int. J. Syst. Evol. Microbiol.">
        <title>The Global Catalogue of Microorganisms (GCM) 10K type strain sequencing project: providing services to taxonomists for standard genome sequencing and annotation.</title>
        <authorList>
            <consortium name="The Broad Institute Genomics Platform"/>
            <consortium name="The Broad Institute Genome Sequencing Center for Infectious Disease"/>
            <person name="Wu L."/>
            <person name="Ma J."/>
        </authorList>
    </citation>
    <scope>NUCLEOTIDE SEQUENCE [LARGE SCALE GENOMIC DNA]</scope>
    <source>
        <strain evidence="3">JCM 32305</strain>
    </source>
</reference>
<keyword evidence="3" id="KW-1185">Reference proteome</keyword>
<gene>
    <name evidence="2" type="ORF">GCM10009410_17620</name>
</gene>
<dbReference type="Pfam" id="PF13469">
    <property type="entry name" value="Sulfotransfer_3"/>
    <property type="match status" value="1"/>
</dbReference>
<protein>
    <submittedName>
        <fullName evidence="2">Sulfotransferase family protein</fullName>
    </submittedName>
</protein>
<dbReference type="RefSeq" id="WP_188955370.1">
    <property type="nucleotide sequence ID" value="NZ_BMQW01000004.1"/>
</dbReference>
<dbReference type="EMBL" id="BMQW01000004">
    <property type="protein sequence ID" value="GGP84945.1"/>
    <property type="molecule type" value="Genomic_DNA"/>
</dbReference>
<organism evidence="2 3">
    <name type="scientific">Shewanella ulleungensis</name>
    <dbReference type="NCBI Taxonomy" id="2282699"/>
    <lineage>
        <taxon>Bacteria</taxon>
        <taxon>Pseudomonadati</taxon>
        <taxon>Pseudomonadota</taxon>
        <taxon>Gammaproteobacteria</taxon>
        <taxon>Alteromonadales</taxon>
        <taxon>Shewanellaceae</taxon>
        <taxon>Shewanella</taxon>
    </lineage>
</organism>
<dbReference type="SUPFAM" id="SSF52540">
    <property type="entry name" value="P-loop containing nucleoside triphosphate hydrolases"/>
    <property type="match status" value="1"/>
</dbReference>
<evidence type="ECO:0000313" key="3">
    <source>
        <dbReference type="Proteomes" id="UP000654004"/>
    </source>
</evidence>
<dbReference type="InterPro" id="IPR027417">
    <property type="entry name" value="P-loop_NTPase"/>
</dbReference>
<dbReference type="Gene3D" id="3.40.50.300">
    <property type="entry name" value="P-loop containing nucleotide triphosphate hydrolases"/>
    <property type="match status" value="1"/>
</dbReference>
<name>A0ABQ2QM81_9GAMM</name>
<dbReference type="Proteomes" id="UP000654004">
    <property type="component" value="Unassembled WGS sequence"/>
</dbReference>